<name>A0A3N4ZB28_9MICO</name>
<feature type="signal peptide" evidence="1">
    <location>
        <begin position="1"/>
        <end position="20"/>
    </location>
</feature>
<gene>
    <name evidence="3" type="ORF">EDD32_2967</name>
</gene>
<sequence>MKRAASIVLPLLLLVGLTGCGPTAVRDDTGAVATAGTVDAFSVALGDCVSEGGAEASEEVVEVSQVEVVPCAESHDSEVYAVFDLADGEFPGDEAVMGSADEGCYGAFAEFVGAAYEDSTLDFGTYFPTEESWNGFDDREVVCLLVDPAGAVTGTLKGAAR</sequence>
<evidence type="ECO:0000313" key="4">
    <source>
        <dbReference type="Proteomes" id="UP000280726"/>
    </source>
</evidence>
<dbReference type="EMBL" id="RKRA01000001">
    <property type="protein sequence ID" value="RPF28440.1"/>
    <property type="molecule type" value="Genomic_DNA"/>
</dbReference>
<evidence type="ECO:0000256" key="1">
    <source>
        <dbReference type="SAM" id="SignalP"/>
    </source>
</evidence>
<dbReference type="PROSITE" id="PS51257">
    <property type="entry name" value="PROKAR_LIPOPROTEIN"/>
    <property type="match status" value="1"/>
</dbReference>
<keyword evidence="1" id="KW-0732">Signal</keyword>
<feature type="chain" id="PRO_5039213675" evidence="1">
    <location>
        <begin position="21"/>
        <end position="161"/>
    </location>
</feature>
<comment type="caution">
    <text evidence="3">The sequence shown here is derived from an EMBL/GenBank/DDBJ whole genome shotgun (WGS) entry which is preliminary data.</text>
</comment>
<reference evidence="3 4" key="1">
    <citation type="submission" date="2018-11" db="EMBL/GenBank/DDBJ databases">
        <title>Sequencing the genomes of 1000 actinobacteria strains.</title>
        <authorList>
            <person name="Klenk H.-P."/>
        </authorList>
    </citation>
    <scope>NUCLEOTIDE SEQUENCE [LARGE SCALE GENOMIC DNA]</scope>
    <source>
        <strain evidence="3 4">DSM 14418</strain>
    </source>
</reference>
<dbReference type="Pfam" id="PF13845">
    <property type="entry name" value="Septum_form"/>
    <property type="match status" value="1"/>
</dbReference>
<dbReference type="InterPro" id="IPR026004">
    <property type="entry name" value="Septum_form"/>
</dbReference>
<dbReference type="Proteomes" id="UP000280726">
    <property type="component" value="Unassembled WGS sequence"/>
</dbReference>
<dbReference type="AlphaFoldDB" id="A0A3N4ZB28"/>
<organism evidence="3 4">
    <name type="scientific">Georgenia muralis</name>
    <dbReference type="NCBI Taxonomy" id="154117"/>
    <lineage>
        <taxon>Bacteria</taxon>
        <taxon>Bacillati</taxon>
        <taxon>Actinomycetota</taxon>
        <taxon>Actinomycetes</taxon>
        <taxon>Micrococcales</taxon>
        <taxon>Bogoriellaceae</taxon>
        <taxon>Georgenia</taxon>
    </lineage>
</organism>
<proteinExistence type="predicted"/>
<accession>A0A3N4ZB28</accession>
<evidence type="ECO:0000259" key="2">
    <source>
        <dbReference type="Pfam" id="PF13845"/>
    </source>
</evidence>
<feature type="domain" description="Septum formation-related" evidence="2">
    <location>
        <begin position="42"/>
        <end position="143"/>
    </location>
</feature>
<dbReference type="RefSeq" id="WP_170175312.1">
    <property type="nucleotide sequence ID" value="NZ_RKRA01000001.1"/>
</dbReference>
<evidence type="ECO:0000313" key="3">
    <source>
        <dbReference type="EMBL" id="RPF28440.1"/>
    </source>
</evidence>
<protein>
    <submittedName>
        <fullName evidence="3">Putative regulator of septum formation</fullName>
    </submittedName>
</protein>
<keyword evidence="4" id="KW-1185">Reference proteome</keyword>